<name>A0A6M3JAP4_9ZZZZ</name>
<proteinExistence type="predicted"/>
<dbReference type="InterPro" id="IPR012337">
    <property type="entry name" value="RNaseH-like_sf"/>
</dbReference>
<dbReference type="GO" id="GO:0003676">
    <property type="term" value="F:nucleic acid binding"/>
    <property type="evidence" value="ECO:0007669"/>
    <property type="project" value="InterPro"/>
</dbReference>
<evidence type="ECO:0000259" key="1">
    <source>
        <dbReference type="Pfam" id="PF16473"/>
    </source>
</evidence>
<sequence>MINATHYVLDLETMGNRPGAAIVAIGCVRVDHLELSGRFYRRVSLESSLQAGLTCDPSTILWWLGQSDAARAEITAPGAMMLSSALQDLVAFMGCKLNGPPDRNALVWGNGSSFDNVIIGNAFDACGIKRPWMFWNDRDLRTLLALYPAAKTTPFEGTKHHAMFDAVHEAQQLTYALREHQEFTKGFVPATLDATTESPDLRSALAEVTECLQLALTGGQVPAARAGRALLTSGELLGISQPNETALATQPMPVERDELGQWTHPAWPDDGEECAIPKGWFAEQGLEVFILEFETDAPEELANAYFEQGNPDFSTWEPSTPIGKGWFVFSIHDTEDGPVCVWVRQVQPDEQECTNHAAI</sequence>
<dbReference type="EMBL" id="MT141548">
    <property type="protein sequence ID" value="QJA66077.1"/>
    <property type="molecule type" value="Genomic_DNA"/>
</dbReference>
<organism evidence="2">
    <name type="scientific">viral metagenome</name>
    <dbReference type="NCBI Taxonomy" id="1070528"/>
    <lineage>
        <taxon>unclassified sequences</taxon>
        <taxon>metagenomes</taxon>
        <taxon>organismal metagenomes</taxon>
    </lineage>
</organism>
<evidence type="ECO:0000313" key="2">
    <source>
        <dbReference type="EMBL" id="QJA66077.1"/>
    </source>
</evidence>
<dbReference type="SUPFAM" id="SSF53098">
    <property type="entry name" value="Ribonuclease H-like"/>
    <property type="match status" value="1"/>
</dbReference>
<gene>
    <name evidence="2" type="ORF">MM415B00367_0054</name>
</gene>
<dbReference type="AlphaFoldDB" id="A0A6M3JAP4"/>
<dbReference type="InterPro" id="IPR036397">
    <property type="entry name" value="RNaseH_sf"/>
</dbReference>
<dbReference type="Gene3D" id="3.30.420.10">
    <property type="entry name" value="Ribonuclease H-like superfamily/Ribonuclease H"/>
    <property type="match status" value="1"/>
</dbReference>
<accession>A0A6M3JAP4</accession>
<dbReference type="InterPro" id="IPR033390">
    <property type="entry name" value="Rv2179c-like"/>
</dbReference>
<dbReference type="Pfam" id="PF16473">
    <property type="entry name" value="Rv2179c-like"/>
    <property type="match status" value="1"/>
</dbReference>
<reference evidence="2" key="1">
    <citation type="submission" date="2020-03" db="EMBL/GenBank/DDBJ databases">
        <title>The deep terrestrial virosphere.</title>
        <authorList>
            <person name="Holmfeldt K."/>
            <person name="Nilsson E."/>
            <person name="Simone D."/>
            <person name="Lopez-Fernandez M."/>
            <person name="Wu X."/>
            <person name="de Brujin I."/>
            <person name="Lundin D."/>
            <person name="Andersson A."/>
            <person name="Bertilsson S."/>
            <person name="Dopson M."/>
        </authorList>
    </citation>
    <scope>NUCLEOTIDE SEQUENCE</scope>
    <source>
        <strain evidence="2">MM415B00367</strain>
    </source>
</reference>
<feature type="domain" description="3'-5' exoribonuclease Rv2179c-like" evidence="1">
    <location>
        <begin position="6"/>
        <end position="175"/>
    </location>
</feature>
<protein>
    <recommendedName>
        <fullName evidence="1">3'-5' exoribonuclease Rv2179c-like domain-containing protein</fullName>
    </recommendedName>
</protein>